<feature type="domain" description="Extradiol ring-cleavage dioxygenase class III enzyme subunit B" evidence="6">
    <location>
        <begin position="32"/>
        <end position="264"/>
    </location>
</feature>
<name>A0A1H5TE50_9RHOB</name>
<comment type="cofactor">
    <cofactor evidence="1">
        <name>Zn(2+)</name>
        <dbReference type="ChEBI" id="CHEBI:29105"/>
    </cofactor>
</comment>
<evidence type="ECO:0000256" key="5">
    <source>
        <dbReference type="ARBA" id="ARBA00023002"/>
    </source>
</evidence>
<evidence type="ECO:0000256" key="4">
    <source>
        <dbReference type="ARBA" id="ARBA00022833"/>
    </source>
</evidence>
<keyword evidence="4" id="KW-0862">Zinc</keyword>
<dbReference type="EMBL" id="FNVD01000002">
    <property type="protein sequence ID" value="SEF61043.1"/>
    <property type="molecule type" value="Genomic_DNA"/>
</dbReference>
<keyword evidence="5" id="KW-0560">Oxidoreductase</keyword>
<dbReference type="AlphaFoldDB" id="A0A1H5TE50"/>
<dbReference type="GO" id="GO:0016702">
    <property type="term" value="F:oxidoreductase activity, acting on single donors with incorporation of molecular oxygen, incorporation of two atoms of oxygen"/>
    <property type="evidence" value="ECO:0007669"/>
    <property type="project" value="UniProtKB-ARBA"/>
</dbReference>
<dbReference type="RefSeq" id="WP_104006873.1">
    <property type="nucleotide sequence ID" value="NZ_FNVD01000002.1"/>
</dbReference>
<dbReference type="GO" id="GO:0008270">
    <property type="term" value="F:zinc ion binding"/>
    <property type="evidence" value="ECO:0007669"/>
    <property type="project" value="InterPro"/>
</dbReference>
<keyword evidence="7" id="KW-0223">Dioxygenase</keyword>
<dbReference type="Gene3D" id="3.40.830.10">
    <property type="entry name" value="LigB-like"/>
    <property type="match status" value="1"/>
</dbReference>
<evidence type="ECO:0000313" key="8">
    <source>
        <dbReference type="Proteomes" id="UP000236742"/>
    </source>
</evidence>
<evidence type="ECO:0000259" key="6">
    <source>
        <dbReference type="Pfam" id="PF02900"/>
    </source>
</evidence>
<evidence type="ECO:0000256" key="3">
    <source>
        <dbReference type="ARBA" id="ARBA00022723"/>
    </source>
</evidence>
<protein>
    <submittedName>
        <fullName evidence="7">Aromatic ring-opening dioxygenase, catalytic subunit, LigB family</fullName>
    </submittedName>
</protein>
<dbReference type="PANTHER" id="PTHR30096:SF0">
    <property type="entry name" value="4,5-DOPA DIOXYGENASE EXTRADIOL-LIKE PROTEIN"/>
    <property type="match status" value="1"/>
</dbReference>
<reference evidence="7 8" key="1">
    <citation type="submission" date="2016-10" db="EMBL/GenBank/DDBJ databases">
        <authorList>
            <person name="de Groot N.N."/>
        </authorList>
    </citation>
    <scope>NUCLEOTIDE SEQUENCE [LARGE SCALE GENOMIC DNA]</scope>
    <source>
        <strain evidence="7 8">DSM 23413</strain>
    </source>
</reference>
<proteinExistence type="inferred from homology"/>
<dbReference type="GO" id="GO:0008198">
    <property type="term" value="F:ferrous iron binding"/>
    <property type="evidence" value="ECO:0007669"/>
    <property type="project" value="InterPro"/>
</dbReference>
<evidence type="ECO:0000256" key="1">
    <source>
        <dbReference type="ARBA" id="ARBA00001947"/>
    </source>
</evidence>
<keyword evidence="3" id="KW-0479">Metal-binding</keyword>
<dbReference type="InterPro" id="IPR004183">
    <property type="entry name" value="Xdiol_dOase_suB"/>
</dbReference>
<evidence type="ECO:0000256" key="2">
    <source>
        <dbReference type="ARBA" id="ARBA00007581"/>
    </source>
</evidence>
<dbReference type="PANTHER" id="PTHR30096">
    <property type="entry name" value="4,5-DOPA DIOXYGENASE EXTRADIOL-LIKE PROTEIN"/>
    <property type="match status" value="1"/>
</dbReference>
<dbReference type="SUPFAM" id="SSF53213">
    <property type="entry name" value="LigB-like"/>
    <property type="match status" value="1"/>
</dbReference>
<accession>A0A1H5TE50</accession>
<gene>
    <name evidence="7" type="ORF">SAMN05421751_102225</name>
</gene>
<sequence>MTDRLPTYFISHGGGPWPWLPQLRAQLAELETALAAMAREIPAPLAVLSVSGHWETDDAFAVMHAERPPMVYDYYGFPPETYEIVYPAPGAPELAEETAALIRDAGLKVRLDDEQGFDHGTFAPLAVMYPNADIPVFQVSIRRDHDPATHVELGRALAPLRDRGVLILGSGLSYHNLALMGPAAREPSEAFDAWLAQTMALPAAERLAAVLDWESAPHARTCHPRADHLVPLFVALGAAEDEPARRTYHDRGLFGGVTASNYRFG</sequence>
<dbReference type="InterPro" id="IPR014436">
    <property type="entry name" value="Extradiol_dOase_DODA"/>
</dbReference>
<evidence type="ECO:0000313" key="7">
    <source>
        <dbReference type="EMBL" id="SEF61043.1"/>
    </source>
</evidence>
<dbReference type="PIRSF" id="PIRSF006157">
    <property type="entry name" value="Doxgns_DODA"/>
    <property type="match status" value="1"/>
</dbReference>
<dbReference type="CDD" id="cd07363">
    <property type="entry name" value="45_DOPA_Dioxygenase"/>
    <property type="match status" value="1"/>
</dbReference>
<dbReference type="OrthoDB" id="9790889at2"/>
<comment type="similarity">
    <text evidence="2">Belongs to the DODA-type extradiol aromatic ring-opening dioxygenase family.</text>
</comment>
<keyword evidence="8" id="KW-1185">Reference proteome</keyword>
<dbReference type="Pfam" id="PF02900">
    <property type="entry name" value="LigB"/>
    <property type="match status" value="1"/>
</dbReference>
<organism evidence="7 8">
    <name type="scientific">Jhaorihella thermophila</name>
    <dbReference type="NCBI Taxonomy" id="488547"/>
    <lineage>
        <taxon>Bacteria</taxon>
        <taxon>Pseudomonadati</taxon>
        <taxon>Pseudomonadota</taxon>
        <taxon>Alphaproteobacteria</taxon>
        <taxon>Rhodobacterales</taxon>
        <taxon>Paracoccaceae</taxon>
        <taxon>Jhaorihella</taxon>
    </lineage>
</organism>
<dbReference type="Proteomes" id="UP000236742">
    <property type="component" value="Unassembled WGS sequence"/>
</dbReference>